<evidence type="ECO:0000256" key="3">
    <source>
        <dbReference type="ARBA" id="ARBA00022692"/>
    </source>
</evidence>
<name>A0A8S3Z5J3_9EUPU</name>
<feature type="transmembrane region" description="Helical" evidence="7">
    <location>
        <begin position="56"/>
        <end position="75"/>
    </location>
</feature>
<keyword evidence="4 7" id="KW-1133">Transmembrane helix</keyword>
<evidence type="ECO:0000256" key="2">
    <source>
        <dbReference type="ARBA" id="ARBA00006824"/>
    </source>
</evidence>
<evidence type="ECO:0000256" key="1">
    <source>
        <dbReference type="ARBA" id="ARBA00004141"/>
    </source>
</evidence>
<evidence type="ECO:0000256" key="5">
    <source>
        <dbReference type="ARBA" id="ARBA00023136"/>
    </source>
</evidence>
<evidence type="ECO:0000256" key="6">
    <source>
        <dbReference type="ARBA" id="ARBA00049743"/>
    </source>
</evidence>
<proteinExistence type="inferred from homology"/>
<evidence type="ECO:0000256" key="4">
    <source>
        <dbReference type="ARBA" id="ARBA00022989"/>
    </source>
</evidence>
<organism evidence="8 9">
    <name type="scientific">Candidula unifasciata</name>
    <dbReference type="NCBI Taxonomy" id="100452"/>
    <lineage>
        <taxon>Eukaryota</taxon>
        <taxon>Metazoa</taxon>
        <taxon>Spiralia</taxon>
        <taxon>Lophotrochozoa</taxon>
        <taxon>Mollusca</taxon>
        <taxon>Gastropoda</taxon>
        <taxon>Heterobranchia</taxon>
        <taxon>Euthyneura</taxon>
        <taxon>Panpulmonata</taxon>
        <taxon>Eupulmonata</taxon>
        <taxon>Stylommatophora</taxon>
        <taxon>Helicina</taxon>
        <taxon>Helicoidea</taxon>
        <taxon>Geomitridae</taxon>
        <taxon>Candidula</taxon>
    </lineage>
</organism>
<keyword evidence="5 7" id="KW-0472">Membrane</keyword>
<comment type="caution">
    <text evidence="8">The sequence shown here is derived from an EMBL/GenBank/DDBJ whole genome shotgun (WGS) entry which is preliminary data.</text>
</comment>
<dbReference type="PANTHER" id="PTHR11266:SF17">
    <property type="entry name" value="PROTEIN MPV17"/>
    <property type="match status" value="1"/>
</dbReference>
<dbReference type="GO" id="GO:0015267">
    <property type="term" value="F:channel activity"/>
    <property type="evidence" value="ECO:0007669"/>
    <property type="project" value="TreeGrafter"/>
</dbReference>
<evidence type="ECO:0000313" key="9">
    <source>
        <dbReference type="Proteomes" id="UP000678393"/>
    </source>
</evidence>
<keyword evidence="9" id="KW-1185">Reference proteome</keyword>
<dbReference type="GO" id="GO:0016020">
    <property type="term" value="C:membrane"/>
    <property type="evidence" value="ECO:0007669"/>
    <property type="project" value="UniProtKB-SubCell"/>
</dbReference>
<dbReference type="Proteomes" id="UP000678393">
    <property type="component" value="Unassembled WGS sequence"/>
</dbReference>
<evidence type="ECO:0000313" key="8">
    <source>
        <dbReference type="EMBL" id="CAG5123295.1"/>
    </source>
</evidence>
<evidence type="ECO:0000256" key="7">
    <source>
        <dbReference type="RuleBase" id="RU363053"/>
    </source>
</evidence>
<dbReference type="GO" id="GO:1901858">
    <property type="term" value="P:regulation of mitochondrial DNA metabolic process"/>
    <property type="evidence" value="ECO:0007669"/>
    <property type="project" value="TreeGrafter"/>
</dbReference>
<comment type="subcellular location">
    <subcellularLocation>
        <location evidence="1">Membrane</location>
        <topology evidence="1">Multi-pass membrane protein</topology>
    </subcellularLocation>
</comment>
<accession>A0A8S3Z5J3</accession>
<feature type="transmembrane region" description="Helical" evidence="7">
    <location>
        <begin position="95"/>
        <end position="114"/>
    </location>
</feature>
<protein>
    <recommendedName>
        <fullName evidence="6">Mitochondrial inner membrane protein Mpv17</fullName>
    </recommendedName>
</protein>
<dbReference type="PANTHER" id="PTHR11266">
    <property type="entry name" value="PEROXISOMAL MEMBRANE PROTEIN 2, PXMP2 MPV17"/>
    <property type="match status" value="1"/>
</dbReference>
<dbReference type="InterPro" id="IPR007248">
    <property type="entry name" value="Mpv17_PMP22"/>
</dbReference>
<reference evidence="8" key="1">
    <citation type="submission" date="2021-04" db="EMBL/GenBank/DDBJ databases">
        <authorList>
            <consortium name="Molecular Ecology Group"/>
        </authorList>
    </citation>
    <scope>NUCLEOTIDE SEQUENCE</scope>
</reference>
<comment type="similarity">
    <text evidence="2 7">Belongs to the peroxisomal membrane protein PXMP2/4 family.</text>
</comment>
<gene>
    <name evidence="8" type="ORF">CUNI_LOCUS8853</name>
</gene>
<dbReference type="OrthoDB" id="430207at2759"/>
<dbReference type="AlphaFoldDB" id="A0A8S3Z5J3"/>
<sequence length="137" mass="15485">MASVLWRKYLHYLQKFPLRTMAGTTGTLMAAGDCMSQLIIEKKPLAAYDGIRTGRFFVIGFCVFGPVLRGWYLTLDRLYTGKKLAALKMMATDQLIMAPFFVGTFLTGMGMLRMEGFDVTVAKLKRDYGTILLNNYK</sequence>
<feature type="non-terminal residue" evidence="8">
    <location>
        <position position="137"/>
    </location>
</feature>
<dbReference type="EMBL" id="CAJHNH020001494">
    <property type="protein sequence ID" value="CAG5123295.1"/>
    <property type="molecule type" value="Genomic_DNA"/>
</dbReference>
<keyword evidence="3 7" id="KW-0812">Transmembrane</keyword>
<dbReference type="GO" id="GO:0005739">
    <property type="term" value="C:mitochondrion"/>
    <property type="evidence" value="ECO:0007669"/>
    <property type="project" value="TreeGrafter"/>
</dbReference>